<feature type="domain" description="PDZ" evidence="1">
    <location>
        <begin position="40"/>
        <end position="126"/>
    </location>
</feature>
<dbReference type="Pfam" id="PF00595">
    <property type="entry name" value="PDZ"/>
    <property type="match status" value="1"/>
</dbReference>
<gene>
    <name evidence="2" type="ORF">Vretimale_3260</name>
</gene>
<evidence type="ECO:0000313" key="2">
    <source>
        <dbReference type="EMBL" id="GIL97669.1"/>
    </source>
</evidence>
<dbReference type="Gene3D" id="2.30.42.10">
    <property type="match status" value="1"/>
</dbReference>
<dbReference type="InterPro" id="IPR036034">
    <property type="entry name" value="PDZ_sf"/>
</dbReference>
<dbReference type="PROSITE" id="PS50106">
    <property type="entry name" value="PDZ"/>
    <property type="match status" value="1"/>
</dbReference>
<comment type="caution">
    <text evidence="2">The sequence shown here is derived from an EMBL/GenBank/DDBJ whole genome shotgun (WGS) entry which is preliminary data.</text>
</comment>
<dbReference type="SUPFAM" id="SSF50156">
    <property type="entry name" value="PDZ domain-like"/>
    <property type="match status" value="1"/>
</dbReference>
<dbReference type="PANTHER" id="PTHR47661">
    <property type="entry name" value="PHOSPHOGLUCAN PHOSPHATASE LSF1, CHLOROPLASTIC"/>
    <property type="match status" value="1"/>
</dbReference>
<proteinExistence type="predicted"/>
<accession>A0A8J4DBC8</accession>
<dbReference type="Proteomes" id="UP000722791">
    <property type="component" value="Unassembled WGS sequence"/>
</dbReference>
<evidence type="ECO:0000313" key="3">
    <source>
        <dbReference type="Proteomes" id="UP000722791"/>
    </source>
</evidence>
<evidence type="ECO:0000259" key="1">
    <source>
        <dbReference type="PROSITE" id="PS50106"/>
    </source>
</evidence>
<name>A0A8J4DBC8_9CHLO</name>
<dbReference type="InterPro" id="IPR001478">
    <property type="entry name" value="PDZ"/>
</dbReference>
<organism evidence="2 3">
    <name type="scientific">Volvox reticuliferus</name>
    <dbReference type="NCBI Taxonomy" id="1737510"/>
    <lineage>
        <taxon>Eukaryota</taxon>
        <taxon>Viridiplantae</taxon>
        <taxon>Chlorophyta</taxon>
        <taxon>core chlorophytes</taxon>
        <taxon>Chlorophyceae</taxon>
        <taxon>CS clade</taxon>
        <taxon>Chlamydomonadales</taxon>
        <taxon>Volvocaceae</taxon>
        <taxon>Volvox</taxon>
    </lineage>
</organism>
<protein>
    <recommendedName>
        <fullName evidence="1">PDZ domain-containing protein</fullName>
    </recommendedName>
</protein>
<dbReference type="AlphaFoldDB" id="A0A8J4DBC8"/>
<reference evidence="2" key="1">
    <citation type="journal article" date="2021" name="Proc. Natl. Acad. Sci. U.S.A.">
        <title>Three genomes in the algal genus Volvox reveal the fate of a haploid sex-determining region after a transition to homothallism.</title>
        <authorList>
            <person name="Yamamoto K."/>
            <person name="Hamaji T."/>
            <person name="Kawai-Toyooka H."/>
            <person name="Matsuzaki R."/>
            <person name="Takahashi F."/>
            <person name="Nishimura Y."/>
            <person name="Kawachi M."/>
            <person name="Noguchi H."/>
            <person name="Minakuchi Y."/>
            <person name="Umen J.G."/>
            <person name="Toyoda A."/>
            <person name="Nozaki H."/>
        </authorList>
    </citation>
    <scope>NUCLEOTIDE SEQUENCE</scope>
    <source>
        <strain evidence="2">NIES-3785</strain>
    </source>
</reference>
<dbReference type="EMBL" id="BNCQ01000004">
    <property type="protein sequence ID" value="GIL97669.1"/>
    <property type="molecule type" value="Genomic_DNA"/>
</dbReference>
<sequence>MQFTSQRLATNLHRFGRTRVAHAPLVRMRAASNNGQSVDQVPIGCSRYSVALKKPLGIVLEQDGKSGNIYVVEVKPEGSAARDGRVKVGDQLIATSGVIYTTESDYGGATVKGGQQVVRLRVQGEAFKTVSAAIGSHPGHMAVTLEFQRCDPGLGLSGASMDDGTTADRTSTGK</sequence>